<evidence type="ECO:0000313" key="2">
    <source>
        <dbReference type="EMBL" id="OMO56876.1"/>
    </source>
</evidence>
<dbReference type="Proteomes" id="UP000187203">
    <property type="component" value="Unassembled WGS sequence"/>
</dbReference>
<evidence type="ECO:0000256" key="1">
    <source>
        <dbReference type="SAM" id="MobiDB-lite"/>
    </source>
</evidence>
<keyword evidence="3" id="KW-1185">Reference proteome</keyword>
<gene>
    <name evidence="2" type="ORF">COLO4_35539</name>
</gene>
<dbReference type="EMBL" id="AWUE01022674">
    <property type="protein sequence ID" value="OMO56876.1"/>
    <property type="molecule type" value="Genomic_DNA"/>
</dbReference>
<sequence>MTKTNGDHPAQVKASTLVAKQSLLHQFRPANKSQPIDSSNGQSN</sequence>
<dbReference type="AlphaFoldDB" id="A0A1R3GFN5"/>
<comment type="caution">
    <text evidence="2">The sequence shown here is derived from an EMBL/GenBank/DDBJ whole genome shotgun (WGS) entry which is preliminary data.</text>
</comment>
<name>A0A1R3GFN5_9ROSI</name>
<accession>A0A1R3GFN5</accession>
<proteinExistence type="predicted"/>
<reference evidence="3" key="1">
    <citation type="submission" date="2013-09" db="EMBL/GenBank/DDBJ databases">
        <title>Corchorus olitorius genome sequencing.</title>
        <authorList>
            <person name="Alam M."/>
            <person name="Haque M.S."/>
            <person name="Islam M.S."/>
            <person name="Emdad E.M."/>
            <person name="Islam M.M."/>
            <person name="Ahmed B."/>
            <person name="Halim A."/>
            <person name="Hossen Q.M.M."/>
            <person name="Hossain M.Z."/>
            <person name="Ahmed R."/>
            <person name="Khan M.M."/>
            <person name="Islam R."/>
            <person name="Rashid M.M."/>
            <person name="Khan S.A."/>
            <person name="Rahman M.S."/>
            <person name="Alam M."/>
            <person name="Yahiya A.S."/>
            <person name="Khan M.S."/>
            <person name="Azam M.S."/>
            <person name="Haque T."/>
            <person name="Lashkar M.Z.H."/>
            <person name="Akhand A.I."/>
            <person name="Morshed G."/>
            <person name="Roy S."/>
            <person name="Uddin K.S."/>
            <person name="Rabeya T."/>
            <person name="Hossain A.S."/>
            <person name="Chowdhury A."/>
            <person name="Snigdha A.R."/>
            <person name="Mortoza M.S."/>
            <person name="Matin S.A."/>
            <person name="Hoque S.M.E."/>
            <person name="Islam M.K."/>
            <person name="Roy D.K."/>
            <person name="Haider R."/>
            <person name="Moosa M.M."/>
            <person name="Elias S.M."/>
            <person name="Hasan A.M."/>
            <person name="Jahan S."/>
            <person name="Shafiuddin M."/>
            <person name="Mahmood N."/>
            <person name="Shommy N.S."/>
        </authorList>
    </citation>
    <scope>NUCLEOTIDE SEQUENCE [LARGE SCALE GENOMIC DNA]</scope>
    <source>
        <strain evidence="3">cv. O-4</strain>
    </source>
</reference>
<feature type="region of interest" description="Disordered" evidence="1">
    <location>
        <begin position="21"/>
        <end position="44"/>
    </location>
</feature>
<protein>
    <submittedName>
        <fullName evidence="2">Uncharacterized protein</fullName>
    </submittedName>
</protein>
<feature type="compositionally biased region" description="Polar residues" evidence="1">
    <location>
        <begin position="31"/>
        <end position="44"/>
    </location>
</feature>
<evidence type="ECO:0000313" key="3">
    <source>
        <dbReference type="Proteomes" id="UP000187203"/>
    </source>
</evidence>
<organism evidence="2 3">
    <name type="scientific">Corchorus olitorius</name>
    <dbReference type="NCBI Taxonomy" id="93759"/>
    <lineage>
        <taxon>Eukaryota</taxon>
        <taxon>Viridiplantae</taxon>
        <taxon>Streptophyta</taxon>
        <taxon>Embryophyta</taxon>
        <taxon>Tracheophyta</taxon>
        <taxon>Spermatophyta</taxon>
        <taxon>Magnoliopsida</taxon>
        <taxon>eudicotyledons</taxon>
        <taxon>Gunneridae</taxon>
        <taxon>Pentapetalae</taxon>
        <taxon>rosids</taxon>
        <taxon>malvids</taxon>
        <taxon>Malvales</taxon>
        <taxon>Malvaceae</taxon>
        <taxon>Grewioideae</taxon>
        <taxon>Apeibeae</taxon>
        <taxon>Corchorus</taxon>
    </lineage>
</organism>